<gene>
    <name evidence="1" type="ORF">BN2614_LOCUS6</name>
</gene>
<name>A0A9X9MDW3_GULGU</name>
<organism evidence="1 2">
    <name type="scientific">Gulo gulo</name>
    <name type="common">Wolverine</name>
    <name type="synonym">Gluton</name>
    <dbReference type="NCBI Taxonomy" id="48420"/>
    <lineage>
        <taxon>Eukaryota</taxon>
        <taxon>Metazoa</taxon>
        <taxon>Chordata</taxon>
        <taxon>Craniata</taxon>
        <taxon>Vertebrata</taxon>
        <taxon>Euteleostomi</taxon>
        <taxon>Mammalia</taxon>
        <taxon>Eutheria</taxon>
        <taxon>Laurasiatheria</taxon>
        <taxon>Carnivora</taxon>
        <taxon>Caniformia</taxon>
        <taxon>Musteloidea</taxon>
        <taxon>Mustelidae</taxon>
        <taxon>Guloninae</taxon>
        <taxon>Gulo</taxon>
    </lineage>
</organism>
<sequence length="64" mass="7038">SISSAWCKSPVLTGISDSPEWLPKRASNLLHLEMEATVIIEPLIPPELTKGRTTGDSQGWELLH</sequence>
<keyword evidence="2" id="KW-1185">Reference proteome</keyword>
<dbReference type="EMBL" id="CYRY02047177">
    <property type="protein sequence ID" value="VCX43096.1"/>
    <property type="molecule type" value="Genomic_DNA"/>
</dbReference>
<accession>A0A9X9MDW3</accession>
<feature type="non-terminal residue" evidence="1">
    <location>
        <position position="64"/>
    </location>
</feature>
<proteinExistence type="predicted"/>
<reference evidence="1 2" key="1">
    <citation type="submission" date="2018-10" db="EMBL/GenBank/DDBJ databases">
        <authorList>
            <person name="Ekblom R."/>
            <person name="Jareborg N."/>
        </authorList>
    </citation>
    <scope>NUCLEOTIDE SEQUENCE [LARGE SCALE GENOMIC DNA]</scope>
    <source>
        <tissue evidence="1">Muscle</tissue>
    </source>
</reference>
<evidence type="ECO:0000313" key="2">
    <source>
        <dbReference type="Proteomes" id="UP000269945"/>
    </source>
</evidence>
<protein>
    <submittedName>
        <fullName evidence="1">Uncharacterized protein</fullName>
    </submittedName>
</protein>
<dbReference type="Proteomes" id="UP000269945">
    <property type="component" value="Unassembled WGS sequence"/>
</dbReference>
<evidence type="ECO:0000313" key="1">
    <source>
        <dbReference type="EMBL" id="VCX43096.1"/>
    </source>
</evidence>
<dbReference type="AlphaFoldDB" id="A0A9X9MDW3"/>
<comment type="caution">
    <text evidence="1">The sequence shown here is derived from an EMBL/GenBank/DDBJ whole genome shotgun (WGS) entry which is preliminary data.</text>
</comment>